<comment type="caution">
    <text evidence="7">The sequence shown here is derived from an EMBL/GenBank/DDBJ whole genome shotgun (WGS) entry which is preliminary data.</text>
</comment>
<proteinExistence type="inferred from homology"/>
<evidence type="ECO:0000313" key="8">
    <source>
        <dbReference type="Proteomes" id="UP001209878"/>
    </source>
</evidence>
<dbReference type="Proteomes" id="UP001209878">
    <property type="component" value="Unassembled WGS sequence"/>
</dbReference>
<dbReference type="Pfam" id="PF00822">
    <property type="entry name" value="PMP22_Claudin"/>
    <property type="match status" value="1"/>
</dbReference>
<dbReference type="GO" id="GO:0098839">
    <property type="term" value="C:postsynaptic density membrane"/>
    <property type="evidence" value="ECO:0007669"/>
    <property type="project" value="TreeGrafter"/>
</dbReference>
<organism evidence="7 8">
    <name type="scientific">Ridgeia piscesae</name>
    <name type="common">Tubeworm</name>
    <dbReference type="NCBI Taxonomy" id="27915"/>
    <lineage>
        <taxon>Eukaryota</taxon>
        <taxon>Metazoa</taxon>
        <taxon>Spiralia</taxon>
        <taxon>Lophotrochozoa</taxon>
        <taxon>Annelida</taxon>
        <taxon>Polychaeta</taxon>
        <taxon>Sedentaria</taxon>
        <taxon>Canalipalpata</taxon>
        <taxon>Sabellida</taxon>
        <taxon>Siboglinidae</taxon>
        <taxon>Ridgeia</taxon>
    </lineage>
</organism>
<evidence type="ECO:0000256" key="6">
    <source>
        <dbReference type="SAM" id="Phobius"/>
    </source>
</evidence>
<dbReference type="GO" id="GO:0099590">
    <property type="term" value="P:neurotransmitter receptor internalization"/>
    <property type="evidence" value="ECO:0007669"/>
    <property type="project" value="TreeGrafter"/>
</dbReference>
<reference evidence="7" key="1">
    <citation type="journal article" date="2023" name="Mol. Biol. Evol.">
        <title>Third-Generation Sequencing Reveals the Adaptive Role of the Epigenome in Three Deep-Sea Polychaetes.</title>
        <authorList>
            <person name="Perez M."/>
            <person name="Aroh O."/>
            <person name="Sun Y."/>
            <person name="Lan Y."/>
            <person name="Juniper S.K."/>
            <person name="Young C.R."/>
            <person name="Angers B."/>
            <person name="Qian P.Y."/>
        </authorList>
    </citation>
    <scope>NUCLEOTIDE SEQUENCE</scope>
    <source>
        <strain evidence="7">R07B-5</strain>
    </source>
</reference>
<keyword evidence="3 6" id="KW-0812">Transmembrane</keyword>
<dbReference type="InterPro" id="IPR051072">
    <property type="entry name" value="CACNG_subunit"/>
</dbReference>
<evidence type="ECO:0000256" key="4">
    <source>
        <dbReference type="ARBA" id="ARBA00022989"/>
    </source>
</evidence>
<evidence type="ECO:0000256" key="2">
    <source>
        <dbReference type="ARBA" id="ARBA00007111"/>
    </source>
</evidence>
<evidence type="ECO:0000256" key="3">
    <source>
        <dbReference type="ARBA" id="ARBA00022692"/>
    </source>
</evidence>
<dbReference type="InterPro" id="IPR008368">
    <property type="entry name" value="VDCC_gsu"/>
</dbReference>
<sequence length="229" mass="25696">MRRSTLFPVISLIILLVGEVFCFLGHCNHRKKINTFVSGILFVVGGLVILVGIILFIGAITEEVGNKSKSGMDEPRFVYRYGSSFILTISSFIISELTGVLSVYLYISRYKHAYRKKQEHMAMIDANERPNATTTLNRRASLRSPLHQSCDHSRENSPCRSETYYTYTPVSYSSKETSNYTLPREVSRHTVSTMADTHAAMAAASAALSKDSSVHSVRELDNFRRTTPV</sequence>
<evidence type="ECO:0000313" key="7">
    <source>
        <dbReference type="EMBL" id="KAK2161608.1"/>
    </source>
</evidence>
<accession>A0AAD9K029</accession>
<dbReference type="GO" id="GO:0005245">
    <property type="term" value="F:voltage-gated calcium channel activity"/>
    <property type="evidence" value="ECO:0007669"/>
    <property type="project" value="TreeGrafter"/>
</dbReference>
<protein>
    <recommendedName>
        <fullName evidence="9">Voltage-dependent calcium channel gamma-5 subunit</fullName>
    </recommendedName>
</protein>
<keyword evidence="8" id="KW-1185">Reference proteome</keyword>
<dbReference type="GO" id="GO:0051968">
    <property type="term" value="P:positive regulation of synaptic transmission, glutamatergic"/>
    <property type="evidence" value="ECO:0007669"/>
    <property type="project" value="TreeGrafter"/>
</dbReference>
<dbReference type="GO" id="GO:0032281">
    <property type="term" value="C:AMPA glutamate receptor complex"/>
    <property type="evidence" value="ECO:0007669"/>
    <property type="project" value="TreeGrafter"/>
</dbReference>
<feature type="transmembrane region" description="Helical" evidence="6">
    <location>
        <begin position="36"/>
        <end position="61"/>
    </location>
</feature>
<gene>
    <name evidence="7" type="ORF">NP493_1571g00025</name>
</gene>
<comment type="subcellular location">
    <subcellularLocation>
        <location evidence="1">Membrane</location>
        <topology evidence="1">Multi-pass membrane protein</topology>
    </subcellularLocation>
</comment>
<dbReference type="PRINTS" id="PR01792">
    <property type="entry name" value="VDCCGAMMA"/>
</dbReference>
<evidence type="ECO:0000256" key="5">
    <source>
        <dbReference type="ARBA" id="ARBA00023136"/>
    </source>
</evidence>
<evidence type="ECO:0008006" key="9">
    <source>
        <dbReference type="Google" id="ProtNLM"/>
    </source>
</evidence>
<feature type="transmembrane region" description="Helical" evidence="6">
    <location>
        <begin position="6"/>
        <end position="24"/>
    </location>
</feature>
<name>A0AAD9K029_RIDPI</name>
<dbReference type="AlphaFoldDB" id="A0AAD9K029"/>
<keyword evidence="5 6" id="KW-0472">Membrane</keyword>
<dbReference type="PANTHER" id="PTHR12107:SF0">
    <property type="entry name" value="STARGAZIN (MAMMALIAN CALCIUM CHANNEL) HOMOLOG"/>
    <property type="match status" value="1"/>
</dbReference>
<feature type="transmembrane region" description="Helical" evidence="6">
    <location>
        <begin position="81"/>
        <end position="107"/>
    </location>
</feature>
<dbReference type="GO" id="GO:0019226">
    <property type="term" value="P:transmission of nerve impulse"/>
    <property type="evidence" value="ECO:0007669"/>
    <property type="project" value="TreeGrafter"/>
</dbReference>
<dbReference type="EMBL" id="JAODUO010001572">
    <property type="protein sequence ID" value="KAK2161608.1"/>
    <property type="molecule type" value="Genomic_DNA"/>
</dbReference>
<dbReference type="GO" id="GO:0098970">
    <property type="term" value="P:postsynaptic neurotransmitter receptor diffusion trapping"/>
    <property type="evidence" value="ECO:0007669"/>
    <property type="project" value="TreeGrafter"/>
</dbReference>
<dbReference type="PANTHER" id="PTHR12107">
    <property type="entry name" value="VOLTAGE-DEPENDENT CALCIUM CHANNEL GAMMA SUBUNIT"/>
    <property type="match status" value="1"/>
</dbReference>
<dbReference type="Gene3D" id="1.20.140.150">
    <property type="match status" value="1"/>
</dbReference>
<dbReference type="GO" id="GO:0098943">
    <property type="term" value="P:neurotransmitter receptor transport, postsynaptic endosome to lysosome"/>
    <property type="evidence" value="ECO:0007669"/>
    <property type="project" value="TreeGrafter"/>
</dbReference>
<comment type="similarity">
    <text evidence="2">Belongs to the PMP-22/EMP/MP20 family. CACNG subfamily.</text>
</comment>
<dbReference type="InterPro" id="IPR004031">
    <property type="entry name" value="PMP22/EMP/MP20/Claudin"/>
</dbReference>
<keyword evidence="4 6" id="KW-1133">Transmembrane helix</keyword>
<evidence type="ECO:0000256" key="1">
    <source>
        <dbReference type="ARBA" id="ARBA00004141"/>
    </source>
</evidence>
<dbReference type="GO" id="GO:0016247">
    <property type="term" value="F:channel regulator activity"/>
    <property type="evidence" value="ECO:0007669"/>
    <property type="project" value="TreeGrafter"/>
</dbReference>